<keyword evidence="2" id="KW-1185">Reference proteome</keyword>
<evidence type="ECO:0000313" key="1">
    <source>
        <dbReference type="EMBL" id="KNZ43872.1"/>
    </source>
</evidence>
<dbReference type="OrthoDB" id="3561867at2759"/>
<reference evidence="1 2" key="1">
    <citation type="submission" date="2015-08" db="EMBL/GenBank/DDBJ databases">
        <title>Next Generation Sequencing and Analysis of the Genome of Puccinia sorghi L Schw, the Causal Agent of Maize Common Rust.</title>
        <authorList>
            <person name="Rochi L."/>
            <person name="Burguener G."/>
            <person name="Darino M."/>
            <person name="Turjanski A."/>
            <person name="Kreff E."/>
            <person name="Dieguez M.J."/>
            <person name="Sacco F."/>
        </authorList>
    </citation>
    <scope>NUCLEOTIDE SEQUENCE [LARGE SCALE GENOMIC DNA]</scope>
    <source>
        <strain evidence="1 2">RO10H11247</strain>
    </source>
</reference>
<dbReference type="VEuPathDB" id="FungiDB:VP01_9775g1"/>
<name>A0A0L6U6C9_9BASI</name>
<feature type="non-terminal residue" evidence="1">
    <location>
        <position position="1"/>
    </location>
</feature>
<proteinExistence type="predicted"/>
<organism evidence="1 2">
    <name type="scientific">Puccinia sorghi</name>
    <dbReference type="NCBI Taxonomy" id="27349"/>
    <lineage>
        <taxon>Eukaryota</taxon>
        <taxon>Fungi</taxon>
        <taxon>Dikarya</taxon>
        <taxon>Basidiomycota</taxon>
        <taxon>Pucciniomycotina</taxon>
        <taxon>Pucciniomycetes</taxon>
        <taxon>Pucciniales</taxon>
        <taxon>Pucciniaceae</taxon>
        <taxon>Puccinia</taxon>
    </lineage>
</organism>
<gene>
    <name evidence="1" type="ORF">VP01_9775g1</name>
</gene>
<feature type="non-terminal residue" evidence="1">
    <location>
        <position position="55"/>
    </location>
</feature>
<comment type="caution">
    <text evidence="1">The sequence shown here is derived from an EMBL/GenBank/DDBJ whole genome shotgun (WGS) entry which is preliminary data.</text>
</comment>
<dbReference type="Proteomes" id="UP000037035">
    <property type="component" value="Unassembled WGS sequence"/>
</dbReference>
<dbReference type="AlphaFoldDB" id="A0A0L6U6C9"/>
<protein>
    <recommendedName>
        <fullName evidence="3">Reverse transcriptase/retrotransposon-derived protein RNase H-like domain-containing protein</fullName>
    </recommendedName>
</protein>
<sequence length="55" mass="6228">LHNVFEKTVYTPFLLTEKASKEFNDLKNAFTAAPIIAYFSELARTLIKTNASDYA</sequence>
<evidence type="ECO:0008006" key="3">
    <source>
        <dbReference type="Google" id="ProtNLM"/>
    </source>
</evidence>
<dbReference type="EMBL" id="LAVV01015464">
    <property type="protein sequence ID" value="KNZ43872.1"/>
    <property type="molecule type" value="Genomic_DNA"/>
</dbReference>
<evidence type="ECO:0000313" key="2">
    <source>
        <dbReference type="Proteomes" id="UP000037035"/>
    </source>
</evidence>
<accession>A0A0L6U6C9</accession>